<sequence length="135" mass="15434">METVWERKVSPLLCSSYTEISSDVRWISQSDVPFKFSIAYGALQEPMAVSSLPQSAYQTQATARACLRPSSEEVSERQIPLYRWIIGIQLGVEPSTRRLATLWNQHIKKDMEGAGTSLKNKKYLDKEYFIKKNVT</sequence>
<comment type="caution">
    <text evidence="1">The sequence shown here is derived from an EMBL/GenBank/DDBJ whole genome shotgun (WGS) entry which is preliminary data.</text>
</comment>
<dbReference type="AlphaFoldDB" id="A0A8S9WUR4"/>
<evidence type="ECO:0000313" key="1">
    <source>
        <dbReference type="EMBL" id="KAF6199949.1"/>
    </source>
</evidence>
<dbReference type="EMBL" id="WIXP02000014">
    <property type="protein sequence ID" value="KAF6199949.1"/>
    <property type="molecule type" value="Genomic_DNA"/>
</dbReference>
<dbReference type="Proteomes" id="UP000466442">
    <property type="component" value="Unassembled WGS sequence"/>
</dbReference>
<gene>
    <name evidence="1" type="ORF">GE061_006247</name>
</gene>
<evidence type="ECO:0000313" key="2">
    <source>
        <dbReference type="Proteomes" id="UP000466442"/>
    </source>
</evidence>
<protein>
    <submittedName>
        <fullName evidence="1">Uncharacterized protein</fullName>
    </submittedName>
</protein>
<name>A0A8S9WUR4_APOLU</name>
<keyword evidence="2" id="KW-1185">Reference proteome</keyword>
<organism evidence="1 2">
    <name type="scientific">Apolygus lucorum</name>
    <name type="common">Small green plant bug</name>
    <name type="synonym">Lygocoris lucorum</name>
    <dbReference type="NCBI Taxonomy" id="248454"/>
    <lineage>
        <taxon>Eukaryota</taxon>
        <taxon>Metazoa</taxon>
        <taxon>Ecdysozoa</taxon>
        <taxon>Arthropoda</taxon>
        <taxon>Hexapoda</taxon>
        <taxon>Insecta</taxon>
        <taxon>Pterygota</taxon>
        <taxon>Neoptera</taxon>
        <taxon>Paraneoptera</taxon>
        <taxon>Hemiptera</taxon>
        <taxon>Heteroptera</taxon>
        <taxon>Panheteroptera</taxon>
        <taxon>Cimicomorpha</taxon>
        <taxon>Miridae</taxon>
        <taxon>Mirini</taxon>
        <taxon>Apolygus</taxon>
    </lineage>
</organism>
<accession>A0A8S9WUR4</accession>
<proteinExistence type="predicted"/>
<reference evidence="1" key="1">
    <citation type="journal article" date="2021" name="Mol. Ecol. Resour.">
        <title>Apolygus lucorum genome provides insights into omnivorousness and mesophyll feeding.</title>
        <authorList>
            <person name="Liu Y."/>
            <person name="Liu H."/>
            <person name="Wang H."/>
            <person name="Huang T."/>
            <person name="Liu B."/>
            <person name="Yang B."/>
            <person name="Yin L."/>
            <person name="Li B."/>
            <person name="Zhang Y."/>
            <person name="Zhang S."/>
            <person name="Jiang F."/>
            <person name="Zhang X."/>
            <person name="Ren Y."/>
            <person name="Wang B."/>
            <person name="Wang S."/>
            <person name="Lu Y."/>
            <person name="Wu K."/>
            <person name="Fan W."/>
            <person name="Wang G."/>
        </authorList>
    </citation>
    <scope>NUCLEOTIDE SEQUENCE</scope>
    <source>
        <strain evidence="1">12Hb</strain>
    </source>
</reference>